<keyword evidence="2" id="KW-0503">Monooxygenase</keyword>
<dbReference type="RefSeq" id="WP_169906575.1">
    <property type="nucleotide sequence ID" value="NZ_JADUCE010000031.1"/>
</dbReference>
<sequence length="349" mass="38858">MKIGIISDGALAGTPPQRKMHDMIREAVRADELGFYCWGTSEAHFIDGPTISAPDALYGAVAALTKNIIIRYMAVTIPFHNPITVAERLATLDILSNGRAELCTARGNNKLVMQAFGVKPAETKDRWKEAITVIGETLTKGVVSNPNGKYWPFEEVKVNPRPLQKPSPHLFSVSSGPDSHKLAAEYGVGILTFDNFFGWDYIDECISAYRDTIGSATPVNDRVNNSYGYYVPIFHCAADRATALAEVRMRAFAYVQFILDIYLPLAKEPTYEYFAGIQRIVEYKRNLDKLIELSPSIMVGTPDDIIVALRALESRGVDEVILTVDAMSHEQHMRTLDLLGEHVLPHFHK</sequence>
<dbReference type="PANTHER" id="PTHR30137">
    <property type="entry name" value="LUCIFERASE-LIKE MONOOXYGENASE"/>
    <property type="match status" value="1"/>
</dbReference>
<gene>
    <name evidence="4" type="ORF">NMG11_24575</name>
</gene>
<dbReference type="Proteomes" id="UP001150614">
    <property type="component" value="Unassembled WGS sequence"/>
</dbReference>
<evidence type="ECO:0000256" key="2">
    <source>
        <dbReference type="ARBA" id="ARBA00023033"/>
    </source>
</evidence>
<dbReference type="InterPro" id="IPR036661">
    <property type="entry name" value="Luciferase-like_sf"/>
</dbReference>
<keyword evidence="5" id="KW-1185">Reference proteome</keyword>
<protein>
    <submittedName>
        <fullName evidence="4">LLM class flavin-dependent oxidoreductase</fullName>
    </submittedName>
</protein>
<accession>A0ABT5RLX5</accession>
<reference evidence="4" key="1">
    <citation type="submission" date="2022-07" db="EMBL/GenBank/DDBJ databases">
        <title>Draft genome of Pseudomonas carnis strain LP isolated from cheese.</title>
        <authorList>
            <person name="Wolfe B.E."/>
        </authorList>
    </citation>
    <scope>NUCLEOTIDE SEQUENCE</scope>
    <source>
        <strain evidence="4">LP</strain>
    </source>
</reference>
<dbReference type="PANTHER" id="PTHR30137:SF8">
    <property type="entry name" value="BLR5498 PROTEIN"/>
    <property type="match status" value="1"/>
</dbReference>
<dbReference type="Gene3D" id="3.20.20.30">
    <property type="entry name" value="Luciferase-like domain"/>
    <property type="match status" value="1"/>
</dbReference>
<dbReference type="Pfam" id="PF00296">
    <property type="entry name" value="Bac_luciferase"/>
    <property type="match status" value="1"/>
</dbReference>
<organism evidence="4 5">
    <name type="scientific">Pseudomonas carnis</name>
    <dbReference type="NCBI Taxonomy" id="2487355"/>
    <lineage>
        <taxon>Bacteria</taxon>
        <taxon>Pseudomonadati</taxon>
        <taxon>Pseudomonadota</taxon>
        <taxon>Gammaproteobacteria</taxon>
        <taxon>Pseudomonadales</taxon>
        <taxon>Pseudomonadaceae</taxon>
        <taxon>Pseudomonas</taxon>
    </lineage>
</organism>
<dbReference type="InterPro" id="IPR050766">
    <property type="entry name" value="Bact_Lucif_Oxidored"/>
</dbReference>
<evidence type="ECO:0000313" key="4">
    <source>
        <dbReference type="EMBL" id="MDD1947001.1"/>
    </source>
</evidence>
<name>A0ABT5RLX5_9PSED</name>
<evidence type="ECO:0000256" key="1">
    <source>
        <dbReference type="ARBA" id="ARBA00023002"/>
    </source>
</evidence>
<keyword evidence="1" id="KW-0560">Oxidoreductase</keyword>
<proteinExistence type="predicted"/>
<evidence type="ECO:0000259" key="3">
    <source>
        <dbReference type="Pfam" id="PF00296"/>
    </source>
</evidence>
<dbReference type="SUPFAM" id="SSF51679">
    <property type="entry name" value="Bacterial luciferase-like"/>
    <property type="match status" value="1"/>
</dbReference>
<evidence type="ECO:0000313" key="5">
    <source>
        <dbReference type="Proteomes" id="UP001150614"/>
    </source>
</evidence>
<dbReference type="EMBL" id="JANCLL010000037">
    <property type="protein sequence ID" value="MDD1947001.1"/>
    <property type="molecule type" value="Genomic_DNA"/>
</dbReference>
<dbReference type="InterPro" id="IPR011251">
    <property type="entry name" value="Luciferase-like_dom"/>
</dbReference>
<comment type="caution">
    <text evidence="4">The sequence shown here is derived from an EMBL/GenBank/DDBJ whole genome shotgun (WGS) entry which is preliminary data.</text>
</comment>
<feature type="domain" description="Luciferase-like" evidence="3">
    <location>
        <begin position="1"/>
        <end position="319"/>
    </location>
</feature>